<dbReference type="PANTHER" id="PTHR43630">
    <property type="entry name" value="POLY-BETA-1,6-N-ACETYL-D-GLUCOSAMINE SYNTHASE"/>
    <property type="match status" value="1"/>
</dbReference>
<evidence type="ECO:0000313" key="6">
    <source>
        <dbReference type="EMBL" id="MBO3099151.1"/>
    </source>
</evidence>
<feature type="transmembrane region" description="Helical" evidence="4">
    <location>
        <begin position="283"/>
        <end position="307"/>
    </location>
</feature>
<organism evidence="6 7">
    <name type="scientific">Gelidibacter pelagius</name>
    <dbReference type="NCBI Taxonomy" id="2819985"/>
    <lineage>
        <taxon>Bacteria</taxon>
        <taxon>Pseudomonadati</taxon>
        <taxon>Bacteroidota</taxon>
        <taxon>Flavobacteriia</taxon>
        <taxon>Flavobacteriales</taxon>
        <taxon>Flavobacteriaceae</taxon>
        <taxon>Gelidibacter</taxon>
    </lineage>
</organism>
<accession>A0ABS3SUL8</accession>
<dbReference type="SUPFAM" id="SSF53448">
    <property type="entry name" value="Nucleotide-diphospho-sugar transferases"/>
    <property type="match status" value="1"/>
</dbReference>
<dbReference type="RefSeq" id="WP_208234268.1">
    <property type="nucleotide sequence ID" value="NZ_JAGEVG010000014.1"/>
</dbReference>
<reference evidence="6 7" key="1">
    <citation type="submission" date="2021-03" db="EMBL/GenBank/DDBJ databases">
        <title>Gelidibacter sp. nov., isolated from costal sediment.</title>
        <authorList>
            <person name="Lun K.-Y."/>
        </authorList>
    </citation>
    <scope>NUCLEOTIDE SEQUENCE [LARGE SCALE GENOMIC DNA]</scope>
    <source>
        <strain evidence="6 7">DF109</strain>
    </source>
</reference>
<dbReference type="EMBL" id="JAGEVG010000014">
    <property type="protein sequence ID" value="MBO3099151.1"/>
    <property type="molecule type" value="Genomic_DNA"/>
</dbReference>
<evidence type="ECO:0000256" key="1">
    <source>
        <dbReference type="ARBA" id="ARBA00006739"/>
    </source>
</evidence>
<comment type="caution">
    <text evidence="6">The sequence shown here is derived from an EMBL/GenBank/DDBJ whole genome shotgun (WGS) entry which is preliminary data.</text>
</comment>
<evidence type="ECO:0000256" key="4">
    <source>
        <dbReference type="SAM" id="Phobius"/>
    </source>
</evidence>
<name>A0ABS3SUL8_9FLAO</name>
<keyword evidence="4" id="KW-1133">Transmembrane helix</keyword>
<comment type="similarity">
    <text evidence="1">Belongs to the glycosyltransferase 2 family.</text>
</comment>
<proteinExistence type="inferred from homology"/>
<dbReference type="Gene3D" id="3.90.550.10">
    <property type="entry name" value="Spore Coat Polysaccharide Biosynthesis Protein SpsA, Chain A"/>
    <property type="match status" value="1"/>
</dbReference>
<keyword evidence="3" id="KW-0808">Transferase</keyword>
<evidence type="ECO:0000256" key="3">
    <source>
        <dbReference type="ARBA" id="ARBA00022679"/>
    </source>
</evidence>
<evidence type="ECO:0000313" key="7">
    <source>
        <dbReference type="Proteomes" id="UP000681315"/>
    </source>
</evidence>
<protein>
    <submittedName>
        <fullName evidence="6">Glycosyltransferase</fullName>
    </submittedName>
</protein>
<dbReference type="InterPro" id="IPR029044">
    <property type="entry name" value="Nucleotide-diphossugar_trans"/>
</dbReference>
<keyword evidence="4" id="KW-0472">Membrane</keyword>
<keyword evidence="7" id="KW-1185">Reference proteome</keyword>
<dbReference type="Proteomes" id="UP000681315">
    <property type="component" value="Unassembled WGS sequence"/>
</dbReference>
<keyword evidence="4" id="KW-0812">Transmembrane</keyword>
<sequence length="379" mass="43022">MIFIFICIGITLIYVVLIANFSLGFDRIKTFELSQHKPITRFSIIIPFRNEEKMLPTLLESILNLTYPKDYFEIIFVDDDSDDTSVQMLNSTLINNGTSPIDFKIVKNIKSSNSPKKDAISLAISQAKYDWIVTTDADGILPKYWLDSFDAFIQKQEPDFIAAPITYANSQGFLQNFQLSDVLSLQGATIGGFGIKRPFLCNGANLAYKKELFKTLNGFQGNSEIASGDDVFLLEKATEQSSNKVHYLKCQGAVVSTFALTSWSDLIEQRVRWAAKSSAYKNWFGKLVGLIVLSQNALLVSCVLLAAIGIMKPLHLLIIFLIKFCIDFLLIYKAANFFNQKHHLKYYFLSSFLYPFFSVLVTFLAVFKGFKWKDRSYKK</sequence>
<dbReference type="Pfam" id="PF00535">
    <property type="entry name" value="Glycos_transf_2"/>
    <property type="match status" value="1"/>
</dbReference>
<feature type="transmembrane region" description="Helical" evidence="4">
    <location>
        <begin position="352"/>
        <end position="370"/>
    </location>
</feature>
<gene>
    <name evidence="6" type="ORF">J4051_12785</name>
</gene>
<keyword evidence="2" id="KW-0328">Glycosyltransferase</keyword>
<dbReference type="PANTHER" id="PTHR43630:SF1">
    <property type="entry name" value="POLY-BETA-1,6-N-ACETYL-D-GLUCOSAMINE SYNTHASE"/>
    <property type="match status" value="1"/>
</dbReference>
<feature type="domain" description="Glycosyltransferase 2-like" evidence="5">
    <location>
        <begin position="43"/>
        <end position="178"/>
    </location>
</feature>
<evidence type="ECO:0000256" key="2">
    <source>
        <dbReference type="ARBA" id="ARBA00022676"/>
    </source>
</evidence>
<dbReference type="InterPro" id="IPR001173">
    <property type="entry name" value="Glyco_trans_2-like"/>
</dbReference>
<feature type="transmembrane region" description="Helical" evidence="4">
    <location>
        <begin position="314"/>
        <end position="332"/>
    </location>
</feature>
<evidence type="ECO:0000259" key="5">
    <source>
        <dbReference type="Pfam" id="PF00535"/>
    </source>
</evidence>